<dbReference type="Gene3D" id="1.10.10.970">
    <property type="entry name" value="RNA 2'-phosphotransferase, Tpt1/KptA family, N-terminal domain"/>
    <property type="match status" value="1"/>
</dbReference>
<dbReference type="PANTHER" id="PTHR12684">
    <property type="entry name" value="PUTATIVE PHOSPHOTRANSFERASE"/>
    <property type="match status" value="1"/>
</dbReference>
<proteinExistence type="predicted"/>
<dbReference type="EC" id="2.7.1.160" evidence="2"/>
<dbReference type="InterPro" id="IPR002745">
    <property type="entry name" value="Ptrans_KptA/Tpt1"/>
</dbReference>
<dbReference type="Pfam" id="PF01885">
    <property type="entry name" value="PTS_2-RNA"/>
    <property type="match status" value="1"/>
</dbReference>
<evidence type="ECO:0000256" key="2">
    <source>
        <dbReference type="ARBA" id="ARBA00012007"/>
    </source>
</evidence>
<evidence type="ECO:0000313" key="5">
    <source>
        <dbReference type="Proteomes" id="UP001221142"/>
    </source>
</evidence>
<dbReference type="GO" id="GO:0006388">
    <property type="term" value="P:tRNA splicing, via endonucleolytic cleavage and ligation"/>
    <property type="evidence" value="ECO:0007669"/>
    <property type="project" value="TreeGrafter"/>
</dbReference>
<dbReference type="Proteomes" id="UP001221142">
    <property type="component" value="Unassembled WGS sequence"/>
</dbReference>
<comment type="function">
    <text evidence="1">Catalyzes the last step of tRNA splicing, the transfer of the splice junction 2'-phosphate from ligated tRNA to NAD to produce ADP-ribose 1''-2'' cyclic phosphate.</text>
</comment>
<accession>A0AAD7BL29</accession>
<dbReference type="SUPFAM" id="SSF56399">
    <property type="entry name" value="ADP-ribosylation"/>
    <property type="match status" value="1"/>
</dbReference>
<dbReference type="InterPro" id="IPR042080">
    <property type="entry name" value="RNA_2'-PTrans_N"/>
</dbReference>
<dbReference type="PANTHER" id="PTHR12684:SF2">
    <property type="entry name" value="TRNA 2'-PHOSPHOTRANSFERASE 1"/>
    <property type="match status" value="1"/>
</dbReference>
<sequence>MRGSRLFCRLLSSKAPLLSTRAPPPHLAQLRPPLVFTSRQPSYPRAERTGRSVRDHAFFSKRLTWILRHGALELGLRIRPDGFVRASDLKNHPRFEYLGSLEFDEMFFKDLTRYTLLEEANVLWIRSNGHHTIKNVGVKSSRILTSQDLPEAVYPLTDAEWRTVEHHGIQRSHEDGFIHLVKPGPGEDFARGRGSVFDLCIYLNVPKMLSEGMRLFLSGTGTKTRVLTDGDENYVIPPRMFKRVVRVRVERENLLAE</sequence>
<keyword evidence="5" id="KW-1185">Reference proteome</keyword>
<evidence type="ECO:0000256" key="3">
    <source>
        <dbReference type="ARBA" id="ARBA00047949"/>
    </source>
</evidence>
<evidence type="ECO:0000256" key="1">
    <source>
        <dbReference type="ARBA" id="ARBA00003343"/>
    </source>
</evidence>
<comment type="catalytic activity">
    <reaction evidence="3">
        <text>2'-phospho-[ligated tRNA] + NAD(+) = mature tRNA + ADP-alpha-D-ribose 1'',2''-cyclic phosphate + nicotinamide</text>
        <dbReference type="Rhea" id="RHEA:23324"/>
        <dbReference type="Rhea" id="RHEA-COMP:11106"/>
        <dbReference type="Rhea" id="RHEA-COMP:11107"/>
        <dbReference type="ChEBI" id="CHEBI:17154"/>
        <dbReference type="ChEBI" id="CHEBI:57540"/>
        <dbReference type="ChEBI" id="CHEBI:76596"/>
        <dbReference type="ChEBI" id="CHEBI:82883"/>
        <dbReference type="ChEBI" id="CHEBI:85027"/>
        <dbReference type="EC" id="2.7.1.160"/>
    </reaction>
</comment>
<dbReference type="GO" id="GO:0000215">
    <property type="term" value="F:tRNA 2'-phosphotransferase activity"/>
    <property type="evidence" value="ECO:0007669"/>
    <property type="project" value="UniProtKB-EC"/>
</dbReference>
<reference evidence="4" key="1">
    <citation type="submission" date="2023-03" db="EMBL/GenBank/DDBJ databases">
        <title>Massive genome expansion in bonnet fungi (Mycena s.s.) driven by repeated elements and novel gene families across ecological guilds.</title>
        <authorList>
            <consortium name="Lawrence Berkeley National Laboratory"/>
            <person name="Harder C.B."/>
            <person name="Miyauchi S."/>
            <person name="Viragh M."/>
            <person name="Kuo A."/>
            <person name="Thoen E."/>
            <person name="Andreopoulos B."/>
            <person name="Lu D."/>
            <person name="Skrede I."/>
            <person name="Drula E."/>
            <person name="Henrissat B."/>
            <person name="Morin E."/>
            <person name="Kohler A."/>
            <person name="Barry K."/>
            <person name="LaButti K."/>
            <person name="Morin E."/>
            <person name="Salamov A."/>
            <person name="Lipzen A."/>
            <person name="Mereny Z."/>
            <person name="Hegedus B."/>
            <person name="Baldrian P."/>
            <person name="Stursova M."/>
            <person name="Weitz H."/>
            <person name="Taylor A."/>
            <person name="Grigoriev I.V."/>
            <person name="Nagy L.G."/>
            <person name="Martin F."/>
            <person name="Kauserud H."/>
        </authorList>
    </citation>
    <scope>NUCLEOTIDE SEQUENCE</scope>
    <source>
        <strain evidence="4">9284</strain>
    </source>
</reference>
<evidence type="ECO:0000313" key="4">
    <source>
        <dbReference type="EMBL" id="KAJ7623756.1"/>
    </source>
</evidence>
<protein>
    <recommendedName>
        <fullName evidence="2">2'-phosphotransferase</fullName>
        <ecNumber evidence="2">2.7.1.160</ecNumber>
    </recommendedName>
</protein>
<comment type="caution">
    <text evidence="4">The sequence shown here is derived from an EMBL/GenBank/DDBJ whole genome shotgun (WGS) entry which is preliminary data.</text>
</comment>
<gene>
    <name evidence="4" type="ORF">FB45DRAFT_926661</name>
</gene>
<name>A0AAD7BL29_9AGAR</name>
<organism evidence="4 5">
    <name type="scientific">Roridomyces roridus</name>
    <dbReference type="NCBI Taxonomy" id="1738132"/>
    <lineage>
        <taxon>Eukaryota</taxon>
        <taxon>Fungi</taxon>
        <taxon>Dikarya</taxon>
        <taxon>Basidiomycota</taxon>
        <taxon>Agaricomycotina</taxon>
        <taxon>Agaricomycetes</taxon>
        <taxon>Agaricomycetidae</taxon>
        <taxon>Agaricales</taxon>
        <taxon>Marasmiineae</taxon>
        <taxon>Mycenaceae</taxon>
        <taxon>Roridomyces</taxon>
    </lineage>
</organism>
<dbReference type="EMBL" id="JARKIF010000014">
    <property type="protein sequence ID" value="KAJ7623756.1"/>
    <property type="molecule type" value="Genomic_DNA"/>
</dbReference>
<dbReference type="AlphaFoldDB" id="A0AAD7BL29"/>